<sequence length="70" mass="8484">MNQTSLEITESEYCIKLNKESYDLSLVRQLIKRIQAEQFFFRKNTDPMDDDMIIRNEYHSNDSYDNLEDK</sequence>
<protein>
    <submittedName>
        <fullName evidence="1">Uncharacterized protein</fullName>
    </submittedName>
</protein>
<organism evidence="1 2">
    <name type="scientific">Pedobacter antarcticus 4BY</name>
    <dbReference type="NCBI Taxonomy" id="1358423"/>
    <lineage>
        <taxon>Bacteria</taxon>
        <taxon>Pseudomonadati</taxon>
        <taxon>Bacteroidota</taxon>
        <taxon>Sphingobacteriia</taxon>
        <taxon>Sphingobacteriales</taxon>
        <taxon>Sphingobacteriaceae</taxon>
        <taxon>Pedobacter</taxon>
    </lineage>
</organism>
<gene>
    <name evidence="1" type="ORF">N180_20135</name>
</gene>
<name>A0A081PBI4_9SPHI</name>
<keyword evidence="2" id="KW-1185">Reference proteome</keyword>
<dbReference type="EMBL" id="JNFF01000118">
    <property type="protein sequence ID" value="KEQ28057.1"/>
    <property type="molecule type" value="Genomic_DNA"/>
</dbReference>
<evidence type="ECO:0000313" key="1">
    <source>
        <dbReference type="EMBL" id="KEQ28057.1"/>
    </source>
</evidence>
<dbReference type="OrthoDB" id="770763at2"/>
<dbReference type="Proteomes" id="UP000028007">
    <property type="component" value="Unassembled WGS sequence"/>
</dbReference>
<comment type="caution">
    <text evidence="1">The sequence shown here is derived from an EMBL/GenBank/DDBJ whole genome shotgun (WGS) entry which is preliminary data.</text>
</comment>
<evidence type="ECO:0000313" key="2">
    <source>
        <dbReference type="Proteomes" id="UP000028007"/>
    </source>
</evidence>
<accession>A0A081PBI4</accession>
<proteinExistence type="predicted"/>
<reference evidence="1 2" key="1">
    <citation type="journal article" date="1992" name="Int. J. Syst. Bacteriol.">
        <title>Sphingobacterium antarcticus sp. nov. a Psychrotrophic Bacterium from the Soils of Schirmacher Oasis, Antarctica.</title>
        <authorList>
            <person name="Shivaji S."/>
            <person name="Ray M.K."/>
            <person name="Rao N.S."/>
            <person name="Saiserr L."/>
            <person name="Jagannadham M.V."/>
            <person name="Kumar G.S."/>
            <person name="Reddy G."/>
            <person name="Bhargava P.M."/>
        </authorList>
    </citation>
    <scope>NUCLEOTIDE SEQUENCE [LARGE SCALE GENOMIC DNA]</scope>
    <source>
        <strain evidence="1 2">4BY</strain>
    </source>
</reference>
<dbReference type="AlphaFoldDB" id="A0A081PBI4"/>
<dbReference type="RefSeq" id="WP_037445207.1">
    <property type="nucleotide sequence ID" value="NZ_JNFF01000118.1"/>
</dbReference>